<dbReference type="PROSITE" id="PS00012">
    <property type="entry name" value="PHOSPHOPANTETHEINE"/>
    <property type="match status" value="1"/>
</dbReference>
<dbReference type="GO" id="GO:0016746">
    <property type="term" value="F:acyltransferase activity"/>
    <property type="evidence" value="ECO:0007669"/>
    <property type="project" value="UniProtKB-KW"/>
</dbReference>
<evidence type="ECO:0000256" key="3">
    <source>
        <dbReference type="ARBA" id="ARBA00022679"/>
    </source>
</evidence>
<dbReference type="Pfam" id="PF00550">
    <property type="entry name" value="PP-binding"/>
    <property type="match status" value="1"/>
</dbReference>
<dbReference type="STRING" id="857340.A0A086T4T0"/>
<dbReference type="SMART" id="SM00827">
    <property type="entry name" value="PKS_AT"/>
    <property type="match status" value="1"/>
</dbReference>
<dbReference type="InterPro" id="IPR016039">
    <property type="entry name" value="Thiolase-like"/>
</dbReference>
<dbReference type="InterPro" id="IPR014031">
    <property type="entry name" value="Ketoacyl_synth_C"/>
</dbReference>
<dbReference type="SUPFAM" id="SSF51735">
    <property type="entry name" value="NAD(P)-binding Rossmann-fold domains"/>
    <property type="match status" value="1"/>
</dbReference>
<comment type="caution">
    <text evidence="11">The sequence shown here is derived from an EMBL/GenBank/DDBJ whole genome shotgun (WGS) entry which is preliminary data.</text>
</comment>
<proteinExistence type="predicted"/>
<dbReference type="Pfam" id="PF08242">
    <property type="entry name" value="Methyltransf_12"/>
    <property type="match status" value="1"/>
</dbReference>
<comment type="caution">
    <text evidence="6">Lacks conserved residue(s) required for the propagation of feature annotation.</text>
</comment>
<keyword evidence="4" id="KW-0511">Multifunctional enzyme</keyword>
<evidence type="ECO:0000259" key="10">
    <source>
        <dbReference type="PROSITE" id="PS52019"/>
    </source>
</evidence>
<dbReference type="Gene3D" id="3.40.366.10">
    <property type="entry name" value="Malonyl-Coenzyme A Acyl Carrier Protein, domain 2"/>
    <property type="match status" value="2"/>
</dbReference>
<gene>
    <name evidence="11" type="ORF">ACRE_048170</name>
</gene>
<accession>A0A086T4T0</accession>
<dbReference type="PANTHER" id="PTHR45681">
    <property type="entry name" value="POLYKETIDE SYNTHASE 44-RELATED"/>
    <property type="match status" value="1"/>
</dbReference>
<dbReference type="GO" id="GO:0044550">
    <property type="term" value="P:secondary metabolite biosynthetic process"/>
    <property type="evidence" value="ECO:0007669"/>
    <property type="project" value="UniProtKB-ARBA"/>
</dbReference>
<evidence type="ECO:0000256" key="6">
    <source>
        <dbReference type="PROSITE-ProRule" id="PRU01363"/>
    </source>
</evidence>
<dbReference type="Gene3D" id="3.40.50.720">
    <property type="entry name" value="NAD(P)-binding Rossmann-like Domain"/>
    <property type="match status" value="1"/>
</dbReference>
<dbReference type="OrthoDB" id="329835at2759"/>
<dbReference type="SUPFAM" id="SSF55048">
    <property type="entry name" value="Probable ACP-binding domain of malonyl-CoA ACP transacylase"/>
    <property type="match status" value="1"/>
</dbReference>
<dbReference type="InterPro" id="IPR013217">
    <property type="entry name" value="Methyltransf_12"/>
</dbReference>
<dbReference type="HOGENOM" id="CLU_000022_6_2_1"/>
<dbReference type="InterPro" id="IPR014030">
    <property type="entry name" value="Ketoacyl_synth_N"/>
</dbReference>
<dbReference type="InterPro" id="IPR050444">
    <property type="entry name" value="Polyketide_Synthase"/>
</dbReference>
<dbReference type="Gene3D" id="3.10.129.110">
    <property type="entry name" value="Polyketide synthase dehydratase"/>
    <property type="match status" value="1"/>
</dbReference>
<dbReference type="SUPFAM" id="SSF53335">
    <property type="entry name" value="S-adenosyl-L-methionine-dependent methyltransferases"/>
    <property type="match status" value="1"/>
</dbReference>
<dbReference type="PROSITE" id="PS52019">
    <property type="entry name" value="PKS_MFAS_DH"/>
    <property type="match status" value="1"/>
</dbReference>
<dbReference type="PANTHER" id="PTHR45681:SF6">
    <property type="entry name" value="POLYKETIDE SYNTHASE 37"/>
    <property type="match status" value="1"/>
</dbReference>
<name>A0A086T4T0_HAPC1</name>
<dbReference type="SUPFAM" id="SSF47336">
    <property type="entry name" value="ACP-like"/>
    <property type="match status" value="1"/>
</dbReference>
<dbReference type="Gene3D" id="3.40.47.10">
    <property type="match status" value="1"/>
</dbReference>
<protein>
    <submittedName>
        <fullName evidence="11">Conidial yellow pigment biosynthesis polyketide synthase-like protein</fullName>
    </submittedName>
</protein>
<evidence type="ECO:0000259" key="9">
    <source>
        <dbReference type="PROSITE" id="PS52004"/>
    </source>
</evidence>
<dbReference type="SUPFAM" id="SSF53901">
    <property type="entry name" value="Thiolase-like"/>
    <property type="match status" value="1"/>
</dbReference>
<dbReference type="InterPro" id="IPR014043">
    <property type="entry name" value="Acyl_transferase_dom"/>
</dbReference>
<dbReference type="InterPro" id="IPR032088">
    <property type="entry name" value="SAT"/>
</dbReference>
<dbReference type="InterPro" id="IPR006162">
    <property type="entry name" value="Ppantetheine_attach_site"/>
</dbReference>
<feature type="domain" description="Carrier" evidence="8">
    <location>
        <begin position="1689"/>
        <end position="1763"/>
    </location>
</feature>
<organism evidence="11 12">
    <name type="scientific">Hapsidospora chrysogenum (strain ATCC 11550 / CBS 779.69 / DSM 880 / IAM 14645 / JCM 23072 / IMI 49137)</name>
    <name type="common">Acremonium chrysogenum</name>
    <dbReference type="NCBI Taxonomy" id="857340"/>
    <lineage>
        <taxon>Eukaryota</taxon>
        <taxon>Fungi</taxon>
        <taxon>Dikarya</taxon>
        <taxon>Ascomycota</taxon>
        <taxon>Pezizomycotina</taxon>
        <taxon>Sordariomycetes</taxon>
        <taxon>Hypocreomycetidae</taxon>
        <taxon>Hypocreales</taxon>
        <taxon>Bionectriaceae</taxon>
        <taxon>Hapsidospora</taxon>
    </lineage>
</organism>
<dbReference type="Pfam" id="PF00109">
    <property type="entry name" value="ketoacyl-synt"/>
    <property type="match status" value="1"/>
</dbReference>
<evidence type="ECO:0000256" key="2">
    <source>
        <dbReference type="ARBA" id="ARBA00022553"/>
    </source>
</evidence>
<dbReference type="CDD" id="cd02440">
    <property type="entry name" value="AdoMet_MTases"/>
    <property type="match status" value="1"/>
</dbReference>
<evidence type="ECO:0000313" key="11">
    <source>
        <dbReference type="EMBL" id="KFH44362.1"/>
    </source>
</evidence>
<dbReference type="InterPro" id="IPR049900">
    <property type="entry name" value="PKS_mFAS_DH"/>
</dbReference>
<sequence length="2649" mass="289588">MARLATHAAPAAKTLLLFGPGAMVLDESYFSRIISFVRDDPASQWALHAIDDIESRWESLSESIPRLQRTPGVSHARKLSKWIRTGAIEPRSTVANLPNAILGPLVIIAQLVEYLQHSKSYGQGFQVPPAAQTEAVGCCLGVFSALVVSSSASWAQFSHNAAAVLRIVFVLGALSDAQAASDEQAVPGAAGPSVSLIAFWRGGQSVATLKKALEKYPGVSFALFISKNSPFFGAVSNFHLQTVGITATETEFHGRFHAGQLYETDLRALLAFSKKHPLFQLPDSSCLVLPTRVNSDIVMTSEEDLLQSATRAFLVEQFNWIKTFRSAVSSSLQDRNSRVIEFGPERCVPPTHLRRLNSQITHFDFENSVNTLVDSGTEAKPGMAEDDVAVIGMSCKVAGADDLDEYWKILLEGKSQHRELVPNDRFAMETPSRPCEDGDEKKKWYGNFIGDHDAFDYKFFKKSPREVLHMDPQQRLILQAAYQAVAQSGYYHNPNADRRIGCYIGVVANDYENNIACTNPTPFSATGALRSYIAGKVSHYFGWTGPGMTIDTACSASTVALDLARQAILSGDCSAALVGGTNFYSTPMFFQNLAAGSFLSPTGQCKPFDTEADGYCRGEAIGAVFLKKLSNAIADGDQIMGVISATAINQNMNTTPIFVPNPVSLTGVFRSVLEKSGLDVKDVSVVEAHGTGTPVGDPAEYDSVRQVFGGASRAGRKSLQIGSVKGLVGHTEGASGVVALIKILLMMQEGRIPPQASFNSMNPSIKASASDNMEITKIPLPWDDDFKVALINNYGAAGSNASMVVKEAPKSLPEGRSDQEASETLRAATSSLKYPFYISGLDDKSIRAYTTRLRAFLKDKVTSGDRLGIENLAFNVNRQSNWSLRQALVFSSGSLEDLDKKLEILETFSPPATRPAILCFGGQVSKFVGLDREVFEKTAALRHYLDRCDSVCNKLNAGSIYPGIFQREPIDDPSLLQPLLFAMQYSAAMTWIDCGVEPAAVVGHSFGELAALCVSGALSLEDALTMIVGRSTIIRDAWGPEKGSMIAVEADLEDVESLLAAANSRLGGDVSRDGATIACFNGPRSFTLAGSVGAIDALQQAILARGATQPALKHKRLDVTNAFHSTLVEHLKPDLEALGRKLSFGQSKIPLERSTQLHEDHPFTAAYVANHMRQPVYFNHAVQRLAKQHPEAIWLEAGSNSTVTAMAGRALGMPKGSAFQAVNLTGSSQVFQHLVDTTMNLWKAGLRVSFWTHSRRQTYQYAPIILPPYQFEKHRHWLEFKPPVKPVGESTSSEKDVVKAEVFPTGPFTFLGYGDKGENECRFVINTTVKQYTDVVSRHITARTAPTCPLIFALDLAIQAIMSIRPELANALRPQIYNVVNQFPISDQSRHVLLSFERLRTDAVGWNFKFTSNVEGTGETANLSGQLYFHPVDDARTSLEFSRFDRLVTHARCLCALEAADDADHVIQGRSIYKVYSDIVDYGDQFRGLQKLVGRPNESAGRVIRRRSSGSWLDFTVAEAFAQVGAIWANCMAGDRRIADDSIHVGTSIEQWMRSPDALRRMSEGAYQYDQPEEWHVLAQHKRIQPGDSYITDIFVFDAASGSLEEVILGIRYTPIPIGQLLLPKICTAPNTVAPIANRNIGVGSFASPAVATGATFTPVWNNTSQSLLAQPMIEPSARAETQKKDARADIWAKLQPVLADISGLDLEEINQSDSLADIGIDSLMGMEMAREVETTFNCSLEQSELVSIVDVPGILDLLQRTLGHHDRNGSLETSAASSSENTPASTNEALPSTPDSMDVESVQVIESYGKPDKTFDLAPPAVLEAFRETKARTDHFLRTRACAGYLDGVSQKQTRLCLVLTSQAFKQLGCDLEAAAPGQVLHPVPFVAKHQRFHEYLYKMLEETRIIDIDGDVITRTAIPLPSQSADAILEALMRHHADNGSSHQLTYNVGSRMADVLSGKADGAQLIFGDSKNRELVANFYGELPFNKLYFEMMAEFLTRLATKLRLASQNIPLRVLEMGAGTGGTTKVLVPMLANLGIPVEYTFTDLSPSLVAQAKKKFKQYPFMKFAVHDIEQPPSGPHLMGSQHVVVASNAVHATHSLKVSAQNIRKFLRPDGFLMLLEMMGPLHWVDVVWGTLEGWWLFDDGRTHAIVDESRWETELLGAGYKHVEWTDGKLAENRVQKLLIALAADAPAEQQLDGLPAALAKLGGDAHTVPDEGVDDLISTADEYVRRTAEGFSMPVNAGTAIDDAPNSGKCVLVTGATGSLGSHVVSHLASLSTVDTVYCFNRRPPPMGSARAKDTGISAHRDPLQRQIESFGSKSIQPHETMLAKLKVIETDSSEPQLGLDNDEYDELASHVTHIIHSAFPVNGLRSLEQNEPQFVSMRNLVDLAAAISARRKPGFKVSFQFISSLSAVGMYPSVHGGEVQVPEEQWHIDSALPNGYGGAKVVCERILRETLGRHPDRFRAMTVRLGQLSGSVKTGYWNHMEVLGFLFKSAQTLRAFPAVGGVISWLSLEDASASLADLLLRDAPDCYPVYHVDNPIPRRWEDMIPVLTEALGVPQKGVVPLREWLRRVTAYPGANPWDNPAAKALDFFDHKFEHMSCGGVTLATDKSREHSPTLRAVQPVSDEVVRKYIQTWKASGFLR</sequence>
<dbReference type="Proteomes" id="UP000029964">
    <property type="component" value="Unassembled WGS sequence"/>
</dbReference>
<dbReference type="Pfam" id="PF07993">
    <property type="entry name" value="NAD_binding_4"/>
    <property type="match status" value="1"/>
</dbReference>
<dbReference type="Gene3D" id="1.10.1200.10">
    <property type="entry name" value="ACP-like"/>
    <property type="match status" value="1"/>
</dbReference>
<evidence type="ECO:0000259" key="8">
    <source>
        <dbReference type="PROSITE" id="PS50075"/>
    </source>
</evidence>
<dbReference type="SUPFAM" id="SSF52151">
    <property type="entry name" value="FabD/lysophospholipase-like"/>
    <property type="match status" value="1"/>
</dbReference>
<dbReference type="PROSITE" id="PS50075">
    <property type="entry name" value="CARRIER"/>
    <property type="match status" value="1"/>
</dbReference>
<evidence type="ECO:0000256" key="5">
    <source>
        <dbReference type="ARBA" id="ARBA00023315"/>
    </source>
</evidence>
<dbReference type="PROSITE" id="PS52004">
    <property type="entry name" value="KS3_2"/>
    <property type="match status" value="1"/>
</dbReference>
<keyword evidence="2" id="KW-0597">Phosphoprotein</keyword>
<dbReference type="InterPro" id="IPR029063">
    <property type="entry name" value="SAM-dependent_MTases_sf"/>
</dbReference>
<feature type="domain" description="Ketosynthase family 3 (KS3)" evidence="9">
    <location>
        <begin position="385"/>
        <end position="807"/>
    </location>
</feature>
<dbReference type="InterPro" id="IPR009081">
    <property type="entry name" value="PP-bd_ACP"/>
</dbReference>
<feature type="region of interest" description="C-terminal hotdog fold" evidence="6">
    <location>
        <begin position="1464"/>
        <end position="1622"/>
    </location>
</feature>
<dbReference type="InterPro" id="IPR036291">
    <property type="entry name" value="NAD(P)-bd_dom_sf"/>
</dbReference>
<dbReference type="SMART" id="SM00825">
    <property type="entry name" value="PKS_KS"/>
    <property type="match status" value="1"/>
</dbReference>
<dbReference type="Pfam" id="PF02801">
    <property type="entry name" value="Ketoacyl-synt_C"/>
    <property type="match status" value="1"/>
</dbReference>
<dbReference type="Pfam" id="PF16073">
    <property type="entry name" value="SAT"/>
    <property type="match status" value="1"/>
</dbReference>
<dbReference type="InterPro" id="IPR042104">
    <property type="entry name" value="PKS_dehydratase_sf"/>
</dbReference>
<dbReference type="CDD" id="cd00833">
    <property type="entry name" value="PKS"/>
    <property type="match status" value="1"/>
</dbReference>
<dbReference type="InterPro" id="IPR041068">
    <property type="entry name" value="HTH_51"/>
</dbReference>
<dbReference type="InterPro" id="IPR001227">
    <property type="entry name" value="Ac_transferase_dom_sf"/>
</dbReference>
<feature type="region of interest" description="N-terminal hotdog fold" evidence="6">
    <location>
        <begin position="1306"/>
        <end position="1434"/>
    </location>
</feature>
<evidence type="ECO:0000256" key="4">
    <source>
        <dbReference type="ARBA" id="ARBA00023268"/>
    </source>
</evidence>
<feature type="domain" description="PKS/mFAS DH" evidence="10">
    <location>
        <begin position="1306"/>
        <end position="1622"/>
    </location>
</feature>
<dbReference type="InterPro" id="IPR036736">
    <property type="entry name" value="ACP-like_sf"/>
</dbReference>
<dbReference type="InterPro" id="IPR020841">
    <property type="entry name" value="PKS_Beta-ketoAc_synthase_dom"/>
</dbReference>
<dbReference type="InterPro" id="IPR016036">
    <property type="entry name" value="Malonyl_transacylase_ACP-bd"/>
</dbReference>
<feature type="region of interest" description="Disordered" evidence="7">
    <location>
        <begin position="1767"/>
        <end position="1798"/>
    </location>
</feature>
<dbReference type="Pfam" id="PF00698">
    <property type="entry name" value="Acyl_transf_1"/>
    <property type="match status" value="1"/>
</dbReference>
<evidence type="ECO:0000313" key="12">
    <source>
        <dbReference type="Proteomes" id="UP000029964"/>
    </source>
</evidence>
<keyword evidence="1" id="KW-0596">Phosphopantetheine</keyword>
<dbReference type="Pfam" id="PF18558">
    <property type="entry name" value="HTH_51"/>
    <property type="match status" value="1"/>
</dbReference>
<reference evidence="12" key="1">
    <citation type="journal article" date="2014" name="Genome Announc.">
        <title>Genome sequence and annotation of Acremonium chrysogenum, producer of the beta-lactam antibiotic cephalosporin C.</title>
        <authorList>
            <person name="Terfehr D."/>
            <person name="Dahlmann T.A."/>
            <person name="Specht T."/>
            <person name="Zadra I."/>
            <person name="Kuernsteiner H."/>
            <person name="Kueck U."/>
        </authorList>
    </citation>
    <scope>NUCLEOTIDE SEQUENCE [LARGE SCALE GENOMIC DNA]</scope>
    <source>
        <strain evidence="12">ATCC 11550 / CBS 779.69 / DSM 880 / IAM 14645 / JCM 23072 / IMI 49137</strain>
    </source>
</reference>
<dbReference type="EMBL" id="JPKY01000049">
    <property type="protein sequence ID" value="KFH44362.1"/>
    <property type="molecule type" value="Genomic_DNA"/>
</dbReference>
<dbReference type="Gene3D" id="3.40.50.150">
    <property type="entry name" value="Vaccinia Virus protein VP39"/>
    <property type="match status" value="1"/>
</dbReference>
<evidence type="ECO:0000256" key="7">
    <source>
        <dbReference type="SAM" id="MobiDB-lite"/>
    </source>
</evidence>
<dbReference type="Gene3D" id="3.30.70.3290">
    <property type="match status" value="1"/>
</dbReference>
<keyword evidence="3" id="KW-0808">Transferase</keyword>
<feature type="compositionally biased region" description="Polar residues" evidence="7">
    <location>
        <begin position="1771"/>
        <end position="1796"/>
    </location>
</feature>
<dbReference type="InterPro" id="IPR013120">
    <property type="entry name" value="FAR_NAD-bd"/>
</dbReference>
<dbReference type="InterPro" id="IPR016035">
    <property type="entry name" value="Acyl_Trfase/lysoPLipase"/>
</dbReference>
<keyword evidence="5" id="KW-0012">Acyltransferase</keyword>
<evidence type="ECO:0000256" key="1">
    <source>
        <dbReference type="ARBA" id="ARBA00022450"/>
    </source>
</evidence>
<keyword evidence="12" id="KW-1185">Reference proteome</keyword>